<dbReference type="Proteomes" id="UP000536604">
    <property type="component" value="Unassembled WGS sequence"/>
</dbReference>
<name>A0A841IPR1_9ACTN</name>
<dbReference type="AlphaFoldDB" id="A0A841IPR1"/>
<dbReference type="EMBL" id="JACHJO010000001">
    <property type="protein sequence ID" value="MBB6118321.1"/>
    <property type="molecule type" value="Genomic_DNA"/>
</dbReference>
<evidence type="ECO:0000313" key="1">
    <source>
        <dbReference type="EMBL" id="MBB6118321.1"/>
    </source>
</evidence>
<evidence type="ECO:0008006" key="3">
    <source>
        <dbReference type="Google" id="ProtNLM"/>
    </source>
</evidence>
<protein>
    <recommendedName>
        <fullName evidence="3">HEAT repeat domain-containing protein</fullName>
    </recommendedName>
</protein>
<keyword evidence="2" id="KW-1185">Reference proteome</keyword>
<accession>A0A841IPR1</accession>
<organism evidence="1 2">
    <name type="scientific">Nocardiopsis algeriensis</name>
    <dbReference type="NCBI Taxonomy" id="1478215"/>
    <lineage>
        <taxon>Bacteria</taxon>
        <taxon>Bacillati</taxon>
        <taxon>Actinomycetota</taxon>
        <taxon>Actinomycetes</taxon>
        <taxon>Streptosporangiales</taxon>
        <taxon>Nocardiopsidaceae</taxon>
        <taxon>Nocardiopsis</taxon>
    </lineage>
</organism>
<comment type="caution">
    <text evidence="1">The sequence shown here is derived from an EMBL/GenBank/DDBJ whole genome shotgun (WGS) entry which is preliminary data.</text>
</comment>
<reference evidence="1 2" key="1">
    <citation type="submission" date="2020-08" db="EMBL/GenBank/DDBJ databases">
        <title>Genomic Encyclopedia of Type Strains, Phase III (KMG-III): the genomes of soil and plant-associated and newly described type strains.</title>
        <authorList>
            <person name="Whitman W."/>
        </authorList>
    </citation>
    <scope>NUCLEOTIDE SEQUENCE [LARGE SCALE GENOMIC DNA]</scope>
    <source>
        <strain evidence="1 2">CECT 8712</strain>
    </source>
</reference>
<proteinExistence type="predicted"/>
<sequence length="163" mass="18148">MEELGRRVCDGCEDLESGHGRWAVYSQAIKDENEWPGLLELVKQEPDKAVASSVVVNLLELLPESRRGDAVAVLPAGKIRENAELRSREISVLEALSVERAVFDESNLNIRGWSNWLQMRVAVSARRKEILGALSTAGSTKRIRNTAKENLRLLLLSGDRDGR</sequence>
<evidence type="ECO:0000313" key="2">
    <source>
        <dbReference type="Proteomes" id="UP000536604"/>
    </source>
</evidence>
<dbReference type="RefSeq" id="WP_184286022.1">
    <property type="nucleotide sequence ID" value="NZ_JACHJO010000001.1"/>
</dbReference>
<gene>
    <name evidence="1" type="ORF">FHS13_000249</name>
</gene>